<feature type="domain" description="Lipase maturation factor 1/2 C-terminal" evidence="10">
    <location>
        <begin position="517"/>
        <end position="587"/>
    </location>
</feature>
<feature type="transmembrane region" description="Helical" evidence="7">
    <location>
        <begin position="243"/>
        <end position="261"/>
    </location>
</feature>
<keyword evidence="6 7" id="KW-0472">Membrane</keyword>
<evidence type="ECO:0000256" key="3">
    <source>
        <dbReference type="ARBA" id="ARBA00022692"/>
    </source>
</evidence>
<dbReference type="GO" id="GO:0005789">
    <property type="term" value="C:endoplasmic reticulum membrane"/>
    <property type="evidence" value="ECO:0007669"/>
    <property type="project" value="UniProtKB-SubCell"/>
</dbReference>
<protein>
    <recommendedName>
        <fullName evidence="7">Lipase maturation factor</fullName>
    </recommendedName>
</protein>
<evidence type="ECO:0000256" key="6">
    <source>
        <dbReference type="ARBA" id="ARBA00023136"/>
    </source>
</evidence>
<comment type="caution">
    <text evidence="11">The sequence shown here is derived from an EMBL/GenBank/DDBJ whole genome shotgun (WGS) entry which is preliminary data.</text>
</comment>
<evidence type="ECO:0000256" key="2">
    <source>
        <dbReference type="ARBA" id="ARBA00005512"/>
    </source>
</evidence>
<evidence type="ECO:0000313" key="11">
    <source>
        <dbReference type="EMBL" id="CAL4061392.1"/>
    </source>
</evidence>
<feature type="region of interest" description="Disordered" evidence="8">
    <location>
        <begin position="59"/>
        <end position="109"/>
    </location>
</feature>
<comment type="similarity">
    <text evidence="2 7">Belongs to the lipase maturation factor family.</text>
</comment>
<dbReference type="InterPro" id="IPR009613">
    <property type="entry name" value="LMF"/>
</dbReference>
<keyword evidence="4 7" id="KW-0256">Endoplasmic reticulum</keyword>
<dbReference type="PANTHER" id="PTHR14463:SF10">
    <property type="entry name" value="LIPASE MATURATION FACTOR 1"/>
    <property type="match status" value="1"/>
</dbReference>
<feature type="domain" description="Lipase maturation factor 1/2 N-terminal" evidence="9">
    <location>
        <begin position="288"/>
        <end position="448"/>
    </location>
</feature>
<feature type="transmembrane region" description="Helical" evidence="7">
    <location>
        <begin position="481"/>
        <end position="502"/>
    </location>
</feature>
<dbReference type="PANTHER" id="PTHR14463">
    <property type="entry name" value="LIPASE MATURATION FACTOR"/>
    <property type="match status" value="1"/>
</dbReference>
<feature type="compositionally biased region" description="Polar residues" evidence="8">
    <location>
        <begin position="33"/>
        <end position="46"/>
    </location>
</feature>
<evidence type="ECO:0000259" key="10">
    <source>
        <dbReference type="Pfam" id="PF25179"/>
    </source>
</evidence>
<feature type="compositionally biased region" description="Basic residues" evidence="8">
    <location>
        <begin position="60"/>
        <end position="70"/>
    </location>
</feature>
<evidence type="ECO:0000259" key="9">
    <source>
        <dbReference type="Pfam" id="PF06762"/>
    </source>
</evidence>
<feature type="transmembrane region" description="Helical" evidence="7">
    <location>
        <begin position="169"/>
        <end position="191"/>
    </location>
</feature>
<feature type="region of interest" description="Disordered" evidence="8">
    <location>
        <begin position="1"/>
        <end position="46"/>
    </location>
</feature>
<dbReference type="AlphaFoldDB" id="A0AAV2PPP6"/>
<keyword evidence="12" id="KW-1185">Reference proteome</keyword>
<evidence type="ECO:0000256" key="1">
    <source>
        <dbReference type="ARBA" id="ARBA00004477"/>
    </source>
</evidence>
<comment type="function">
    <text evidence="7">Involved in the maturation of specific proteins in the endoplasmic reticulum.</text>
</comment>
<gene>
    <name evidence="11" type="ORF">MNOR_LOCUS2141</name>
</gene>
<dbReference type="Pfam" id="PF06762">
    <property type="entry name" value="LMF1"/>
    <property type="match status" value="1"/>
</dbReference>
<dbReference type="InterPro" id="IPR057433">
    <property type="entry name" value="LMF1/2_C"/>
</dbReference>
<keyword evidence="3 7" id="KW-0812">Transmembrane</keyword>
<name>A0AAV2PPP6_MEGNR</name>
<dbReference type="GO" id="GO:0051604">
    <property type="term" value="P:protein maturation"/>
    <property type="evidence" value="ECO:0007669"/>
    <property type="project" value="InterPro"/>
</dbReference>
<feature type="transmembrane region" description="Helical" evidence="7">
    <location>
        <begin position="267"/>
        <end position="284"/>
    </location>
</feature>
<feature type="transmembrane region" description="Helical" evidence="7">
    <location>
        <begin position="324"/>
        <end position="343"/>
    </location>
</feature>
<evidence type="ECO:0000256" key="5">
    <source>
        <dbReference type="ARBA" id="ARBA00022989"/>
    </source>
</evidence>
<dbReference type="Pfam" id="PF25179">
    <property type="entry name" value="LMF1_C"/>
    <property type="match status" value="1"/>
</dbReference>
<evidence type="ECO:0000256" key="7">
    <source>
        <dbReference type="RuleBase" id="RU361229"/>
    </source>
</evidence>
<evidence type="ECO:0000256" key="4">
    <source>
        <dbReference type="ARBA" id="ARBA00022824"/>
    </source>
</evidence>
<dbReference type="EMBL" id="CAXKWB010000620">
    <property type="protein sequence ID" value="CAL4061392.1"/>
    <property type="molecule type" value="Genomic_DNA"/>
</dbReference>
<dbReference type="InterPro" id="IPR057434">
    <property type="entry name" value="LMF1/2_N"/>
</dbReference>
<dbReference type="Proteomes" id="UP001497623">
    <property type="component" value="Unassembled WGS sequence"/>
</dbReference>
<evidence type="ECO:0000256" key="8">
    <source>
        <dbReference type="SAM" id="MobiDB-lite"/>
    </source>
</evidence>
<feature type="compositionally biased region" description="Basic and acidic residues" evidence="8">
    <location>
        <begin position="73"/>
        <end position="109"/>
    </location>
</feature>
<evidence type="ECO:0000313" key="12">
    <source>
        <dbReference type="Proteomes" id="UP001497623"/>
    </source>
</evidence>
<comment type="subcellular location">
    <subcellularLocation>
        <location evidence="1 7">Endoplasmic reticulum membrane</location>
        <topology evidence="1 7">Multi-pass membrane protein</topology>
    </subcellularLocation>
</comment>
<accession>A0AAV2PPP6</accession>
<keyword evidence="5 7" id="KW-1133">Transmembrane helix</keyword>
<feature type="non-terminal residue" evidence="11">
    <location>
        <position position="587"/>
    </location>
</feature>
<sequence length="587" mass="68023">MSGKTQDTLKEKGITANNILSDRQHGFREVISPVSTQDSRSQNRAITNEKTFMCLYGIKTRPHKPHRGGSKKSNNDENLQKNEIEKGEPEEEEMRKSGNELIKRSGAEDETILRRRTTTKENINDEDTIQKDVDEIVYTSSINNESKTIKDDEIYEEEKTTEIAPNTYWLTRIVFLRAIAFIYFVAFLIAFQQNKQLIGDNGLLPLKIHMQDMKKNIGKNWLDKLYAAPTLFWFAEPWNNIDIWLDIMAGLGLVLSSLVIITGAANVFIILTMWILYHSIIAVGQRWYGFGWESQLLETSLLAVWGAPLLSLNSLPKKTPPSWVMVYGLRWLLFRIMLGAGLIKIRGDKCWRDLTCMNYHYQTQPVPNPMSYYMHQAPVWWHMTETFGNHIIELVLPFFTFLPRIFRMIGGFGQIFFQIVLIISGNLSFLNWLTIVPSLAYFDDRFYECFFSKRTKEKIKEIQLLENSDSEKVKEGTIRKVINYGAAFLLAYLSLPVIVNLLSSKQVMNTSYDPFRIVNTYGAFGSVTKVRTEVIFEGTYGFDPDSPMAVWKEYEFKCKPGRVDRIPCLISPYHYRLDWLMWFAAFQ</sequence>
<feature type="transmembrane region" description="Helical" evidence="7">
    <location>
        <begin position="415"/>
        <end position="435"/>
    </location>
</feature>
<reference evidence="11 12" key="1">
    <citation type="submission" date="2024-05" db="EMBL/GenBank/DDBJ databases">
        <authorList>
            <person name="Wallberg A."/>
        </authorList>
    </citation>
    <scope>NUCLEOTIDE SEQUENCE [LARGE SCALE GENOMIC DNA]</scope>
</reference>
<proteinExistence type="inferred from homology"/>
<organism evidence="11 12">
    <name type="scientific">Meganyctiphanes norvegica</name>
    <name type="common">Northern krill</name>
    <name type="synonym">Thysanopoda norvegica</name>
    <dbReference type="NCBI Taxonomy" id="48144"/>
    <lineage>
        <taxon>Eukaryota</taxon>
        <taxon>Metazoa</taxon>
        <taxon>Ecdysozoa</taxon>
        <taxon>Arthropoda</taxon>
        <taxon>Crustacea</taxon>
        <taxon>Multicrustacea</taxon>
        <taxon>Malacostraca</taxon>
        <taxon>Eumalacostraca</taxon>
        <taxon>Eucarida</taxon>
        <taxon>Euphausiacea</taxon>
        <taxon>Euphausiidae</taxon>
        <taxon>Meganyctiphanes</taxon>
    </lineage>
</organism>